<dbReference type="GeneID" id="54470736"/>
<dbReference type="EMBL" id="MU001636">
    <property type="protein sequence ID" value="KAF2482603.1"/>
    <property type="molecule type" value="Genomic_DNA"/>
</dbReference>
<gene>
    <name evidence="2" type="ORF">BDY17DRAFT_162719</name>
</gene>
<dbReference type="Proteomes" id="UP000799767">
    <property type="component" value="Unassembled WGS sequence"/>
</dbReference>
<name>A0A6A6PSY4_9PEZI</name>
<dbReference type="InterPro" id="IPR011333">
    <property type="entry name" value="SKP1/BTB/POZ_sf"/>
</dbReference>
<proteinExistence type="predicted"/>
<sequence>MKPKMPANRPRGLSPPYDWGAKTLVQRLGGLYRDVSTVDFKIVCGEQEWMVHRLVLGLHSKVLAVACNGRFKEGSEHQLDLSHEDGPCVLSLVHYFYFFNYAALHLEGKAIGPLEFHTKMAILADKYDVGQLSSLATKKFKQEAQQSRFRTGNLEPVDLQDLANAATCAYDATDPTDEIRAEIVKLAITSKLLSTEREESEQNDFEKVVRARPELASDVAARVMSGLVNHGRVASPTEKRFSCPSSACNFSFIATMDEACTAIENGSRGYSCYKCKQFYPVELWQRRAWD</sequence>
<dbReference type="Pfam" id="PF00651">
    <property type="entry name" value="BTB"/>
    <property type="match status" value="1"/>
</dbReference>
<dbReference type="AlphaFoldDB" id="A0A6A6PSY4"/>
<accession>A0A6A6PSY4</accession>
<keyword evidence="3" id="KW-1185">Reference proteome</keyword>
<evidence type="ECO:0000259" key="1">
    <source>
        <dbReference type="Pfam" id="PF00651"/>
    </source>
</evidence>
<dbReference type="OrthoDB" id="6359816at2759"/>
<protein>
    <recommendedName>
        <fullName evidence="1">BTB domain-containing protein</fullName>
    </recommendedName>
</protein>
<dbReference type="RefSeq" id="XP_033589173.1">
    <property type="nucleotide sequence ID" value="XM_033729734.1"/>
</dbReference>
<evidence type="ECO:0000313" key="3">
    <source>
        <dbReference type="Proteomes" id="UP000799767"/>
    </source>
</evidence>
<organism evidence="2 3">
    <name type="scientific">Neohortaea acidophila</name>
    <dbReference type="NCBI Taxonomy" id="245834"/>
    <lineage>
        <taxon>Eukaryota</taxon>
        <taxon>Fungi</taxon>
        <taxon>Dikarya</taxon>
        <taxon>Ascomycota</taxon>
        <taxon>Pezizomycotina</taxon>
        <taxon>Dothideomycetes</taxon>
        <taxon>Dothideomycetidae</taxon>
        <taxon>Mycosphaerellales</taxon>
        <taxon>Teratosphaeriaceae</taxon>
        <taxon>Neohortaea</taxon>
    </lineage>
</organism>
<feature type="domain" description="BTB" evidence="1">
    <location>
        <begin position="36"/>
        <end position="97"/>
    </location>
</feature>
<dbReference type="SUPFAM" id="SSF54695">
    <property type="entry name" value="POZ domain"/>
    <property type="match status" value="1"/>
</dbReference>
<dbReference type="CDD" id="cd18186">
    <property type="entry name" value="BTB_POZ_ZBTB_KLHL-like"/>
    <property type="match status" value="1"/>
</dbReference>
<reference evidence="2" key="1">
    <citation type="journal article" date="2020" name="Stud. Mycol.">
        <title>101 Dothideomycetes genomes: a test case for predicting lifestyles and emergence of pathogens.</title>
        <authorList>
            <person name="Haridas S."/>
            <person name="Albert R."/>
            <person name="Binder M."/>
            <person name="Bloem J."/>
            <person name="Labutti K."/>
            <person name="Salamov A."/>
            <person name="Andreopoulos B."/>
            <person name="Baker S."/>
            <person name="Barry K."/>
            <person name="Bills G."/>
            <person name="Bluhm B."/>
            <person name="Cannon C."/>
            <person name="Castanera R."/>
            <person name="Culley D."/>
            <person name="Daum C."/>
            <person name="Ezra D."/>
            <person name="Gonzalez J."/>
            <person name="Henrissat B."/>
            <person name="Kuo A."/>
            <person name="Liang C."/>
            <person name="Lipzen A."/>
            <person name="Lutzoni F."/>
            <person name="Magnuson J."/>
            <person name="Mondo S."/>
            <person name="Nolan M."/>
            <person name="Ohm R."/>
            <person name="Pangilinan J."/>
            <person name="Park H.-J."/>
            <person name="Ramirez L."/>
            <person name="Alfaro M."/>
            <person name="Sun H."/>
            <person name="Tritt A."/>
            <person name="Yoshinaga Y."/>
            <person name="Zwiers L.-H."/>
            <person name="Turgeon B."/>
            <person name="Goodwin S."/>
            <person name="Spatafora J."/>
            <person name="Crous P."/>
            <person name="Grigoriev I."/>
        </authorList>
    </citation>
    <scope>NUCLEOTIDE SEQUENCE</scope>
    <source>
        <strain evidence="2">CBS 113389</strain>
    </source>
</reference>
<dbReference type="Gene3D" id="3.30.710.10">
    <property type="entry name" value="Potassium Channel Kv1.1, Chain A"/>
    <property type="match status" value="1"/>
</dbReference>
<dbReference type="PANTHER" id="PTHR47843">
    <property type="entry name" value="BTB DOMAIN-CONTAINING PROTEIN-RELATED"/>
    <property type="match status" value="1"/>
</dbReference>
<dbReference type="PANTHER" id="PTHR47843:SF5">
    <property type="entry name" value="BTB_POZ DOMAIN PROTEIN"/>
    <property type="match status" value="1"/>
</dbReference>
<dbReference type="InterPro" id="IPR000210">
    <property type="entry name" value="BTB/POZ_dom"/>
</dbReference>
<evidence type="ECO:0000313" key="2">
    <source>
        <dbReference type="EMBL" id="KAF2482603.1"/>
    </source>
</evidence>